<dbReference type="SUPFAM" id="SSF54862">
    <property type="entry name" value="4Fe-4S ferredoxins"/>
    <property type="match status" value="1"/>
</dbReference>
<dbReference type="InterPro" id="IPR050294">
    <property type="entry name" value="RnfB_subfamily"/>
</dbReference>
<keyword evidence="4 9" id="KW-0004">4Fe-4S</keyword>
<dbReference type="STRING" id="1236220.SAMN04488112_11775"/>
<evidence type="ECO:0000256" key="5">
    <source>
        <dbReference type="ARBA" id="ARBA00022723"/>
    </source>
</evidence>
<proteinExistence type="predicted"/>
<dbReference type="EMBL" id="FMZA01000017">
    <property type="protein sequence ID" value="SDC81867.1"/>
    <property type="molecule type" value="Genomic_DNA"/>
</dbReference>
<evidence type="ECO:0000256" key="9">
    <source>
        <dbReference type="RuleBase" id="RU365098"/>
    </source>
</evidence>
<evidence type="ECO:0000259" key="10">
    <source>
        <dbReference type="PROSITE" id="PS51379"/>
    </source>
</evidence>
<gene>
    <name evidence="11" type="ORF">SAMN04488112_11775</name>
</gene>
<dbReference type="PROSITE" id="PS00198">
    <property type="entry name" value="4FE4S_FER_1"/>
    <property type="match status" value="1"/>
</dbReference>
<feature type="domain" description="4Fe-4S ferredoxin-type" evidence="10">
    <location>
        <begin position="31"/>
        <end position="60"/>
    </location>
</feature>
<dbReference type="GO" id="GO:0009055">
    <property type="term" value="F:electron transfer activity"/>
    <property type="evidence" value="ECO:0007669"/>
    <property type="project" value="UniProtKB-UniRule"/>
</dbReference>
<dbReference type="InterPro" id="IPR000813">
    <property type="entry name" value="7Fe_ferredoxin"/>
</dbReference>
<evidence type="ECO:0000313" key="11">
    <source>
        <dbReference type="EMBL" id="SDC81867.1"/>
    </source>
</evidence>
<evidence type="ECO:0000256" key="2">
    <source>
        <dbReference type="ARBA" id="ARBA00001966"/>
    </source>
</evidence>
<evidence type="ECO:0000256" key="7">
    <source>
        <dbReference type="ARBA" id="ARBA00023004"/>
    </source>
</evidence>
<evidence type="ECO:0000256" key="6">
    <source>
        <dbReference type="ARBA" id="ARBA00022982"/>
    </source>
</evidence>
<dbReference type="RefSeq" id="WP_091571751.1">
    <property type="nucleotide sequence ID" value="NZ_FMZA01000017.1"/>
</dbReference>
<keyword evidence="7 9" id="KW-0408">Iron</keyword>
<dbReference type="Gene3D" id="3.30.70.20">
    <property type="match status" value="1"/>
</dbReference>
<comment type="cofactor">
    <cofactor evidence="1">
        <name>[3Fe-4S] cluster</name>
        <dbReference type="ChEBI" id="CHEBI:21137"/>
    </cofactor>
</comment>
<dbReference type="PROSITE" id="PS51379">
    <property type="entry name" value="4FE4S_FER_2"/>
    <property type="match status" value="1"/>
</dbReference>
<dbReference type="AlphaFoldDB" id="A0A1G6PR86"/>
<comment type="cofactor">
    <cofactor evidence="2 9">
        <name>[4Fe-4S] cluster</name>
        <dbReference type="ChEBI" id="CHEBI:49883"/>
    </cofactor>
</comment>
<organism evidence="11 12">
    <name type="scientific">Melghirimyces thermohalophilus</name>
    <dbReference type="NCBI Taxonomy" id="1236220"/>
    <lineage>
        <taxon>Bacteria</taxon>
        <taxon>Bacillati</taxon>
        <taxon>Bacillota</taxon>
        <taxon>Bacilli</taxon>
        <taxon>Bacillales</taxon>
        <taxon>Thermoactinomycetaceae</taxon>
        <taxon>Melghirimyces</taxon>
    </lineage>
</organism>
<dbReference type="GO" id="GO:0051539">
    <property type="term" value="F:4 iron, 4 sulfur cluster binding"/>
    <property type="evidence" value="ECO:0007669"/>
    <property type="project" value="UniProtKB-UniRule"/>
</dbReference>
<dbReference type="InterPro" id="IPR017900">
    <property type="entry name" value="4Fe4S_Fe_S_CS"/>
</dbReference>
<dbReference type="PANTHER" id="PTHR42859:SF2">
    <property type="entry name" value="FERREDOXIN"/>
    <property type="match status" value="1"/>
</dbReference>
<name>A0A1G6PR86_9BACL</name>
<dbReference type="GO" id="GO:0046872">
    <property type="term" value="F:metal ion binding"/>
    <property type="evidence" value="ECO:0007669"/>
    <property type="project" value="UniProtKB-UniRule"/>
</dbReference>
<sequence>MAFVITSPCIGEKAADCVEVCPVDAIHEGEEQYFIDPDTCIDCGACEPVCPVEAIFEEEMVPEDEKEFIQKNAEFFKG</sequence>
<evidence type="ECO:0000313" key="12">
    <source>
        <dbReference type="Proteomes" id="UP000199387"/>
    </source>
</evidence>
<evidence type="ECO:0000256" key="8">
    <source>
        <dbReference type="ARBA" id="ARBA00023014"/>
    </source>
</evidence>
<evidence type="ECO:0000256" key="3">
    <source>
        <dbReference type="ARBA" id="ARBA00022448"/>
    </source>
</evidence>
<dbReference type="PRINTS" id="PR00354">
    <property type="entry name" value="7FE8SFRDOXIN"/>
</dbReference>
<dbReference type="Pfam" id="PF00037">
    <property type="entry name" value="Fer4"/>
    <property type="match status" value="1"/>
</dbReference>
<protein>
    <recommendedName>
        <fullName evidence="9">Ferredoxin</fullName>
    </recommendedName>
</protein>
<accession>A0A1G6PR86</accession>
<dbReference type="Proteomes" id="UP000199387">
    <property type="component" value="Unassembled WGS sequence"/>
</dbReference>
<keyword evidence="3 9" id="KW-0813">Transport</keyword>
<keyword evidence="6 9" id="KW-0249">Electron transport</keyword>
<dbReference type="PANTHER" id="PTHR42859">
    <property type="entry name" value="OXIDOREDUCTASE"/>
    <property type="match status" value="1"/>
</dbReference>
<comment type="function">
    <text evidence="9">Ferredoxins are iron-sulfur proteins that transfer electrons in a wide variety of metabolic reactions.</text>
</comment>
<reference evidence="11 12" key="1">
    <citation type="submission" date="2016-10" db="EMBL/GenBank/DDBJ databases">
        <authorList>
            <person name="de Groot N.N."/>
        </authorList>
    </citation>
    <scope>NUCLEOTIDE SEQUENCE [LARGE SCALE GENOMIC DNA]</scope>
    <source>
        <strain evidence="11 12">DSM 45514</strain>
    </source>
</reference>
<keyword evidence="8 9" id="KW-0411">Iron-sulfur</keyword>
<dbReference type="OrthoDB" id="9798098at2"/>
<evidence type="ECO:0000256" key="1">
    <source>
        <dbReference type="ARBA" id="ARBA00001927"/>
    </source>
</evidence>
<dbReference type="InterPro" id="IPR017896">
    <property type="entry name" value="4Fe4S_Fe-S-bd"/>
</dbReference>
<keyword evidence="12" id="KW-1185">Reference proteome</keyword>
<keyword evidence="5 9" id="KW-0479">Metal-binding</keyword>
<evidence type="ECO:0000256" key="4">
    <source>
        <dbReference type="ARBA" id="ARBA00022485"/>
    </source>
</evidence>